<organism evidence="2 3">
    <name type="scientific">Rhizoctonia solani 123E</name>
    <dbReference type="NCBI Taxonomy" id="1423351"/>
    <lineage>
        <taxon>Eukaryota</taxon>
        <taxon>Fungi</taxon>
        <taxon>Dikarya</taxon>
        <taxon>Basidiomycota</taxon>
        <taxon>Agaricomycotina</taxon>
        <taxon>Agaricomycetes</taxon>
        <taxon>Cantharellales</taxon>
        <taxon>Ceratobasidiaceae</taxon>
        <taxon>Rhizoctonia</taxon>
    </lineage>
</organism>
<feature type="non-terminal residue" evidence="2">
    <location>
        <position position="945"/>
    </location>
</feature>
<reference evidence="2 3" key="1">
    <citation type="submission" date="2013-12" db="EMBL/GenBank/DDBJ databases">
        <authorList>
            <person name="Cubeta M."/>
            <person name="Pakala S."/>
            <person name="Fedorova N."/>
            <person name="Thomas E."/>
            <person name="Dean R."/>
            <person name="Jabaji S."/>
            <person name="Neate S."/>
            <person name="Toda T."/>
            <person name="Tavantzis S."/>
            <person name="Vilgalys R."/>
            <person name="Bharathan N."/>
            <person name="Pakala S."/>
            <person name="Losada L.S."/>
            <person name="Zafar N."/>
            <person name="Nierman W."/>
        </authorList>
    </citation>
    <scope>NUCLEOTIDE SEQUENCE [LARGE SCALE GENOMIC DNA]</scope>
    <source>
        <strain evidence="2 3">123E</strain>
    </source>
</reference>
<evidence type="ECO:0000256" key="1">
    <source>
        <dbReference type="SAM" id="MobiDB-lite"/>
    </source>
</evidence>
<dbReference type="STRING" id="1423351.A0A074RIM6"/>
<proteinExistence type="predicted"/>
<dbReference type="HOGENOM" id="CLU_006344_4_3_1"/>
<name>A0A074RIM6_9AGAM</name>
<evidence type="ECO:0000313" key="3">
    <source>
        <dbReference type="Proteomes" id="UP000027456"/>
    </source>
</evidence>
<sequence>MLEDLDRLRHGPSWKVYEIEIKLANREARVEYLFGRNIIEVVRSLIGDWTFKEELRYSPTRVWTTKGRKERLYSEAWTGNWWWRMQMKIADKFATIVPLIIATDKTQLSIMCGGQEAYPVYVTIGNIPKSVRRKVNRHATVLLGYLPVDGFSEVKDPDEKARLNHKLTHDAMAVLMEPLRRAAKEGVVMDCADGRQRRIYPIPAAFEGDWPEQCGMASADEGGCPVCEQDYDHQSHYPNLAPLRTPSGTLAALRAYLQNDKDPGELKPLRLKPWWPWWASIPQMNFHASIMPDLLHQLYQGMIKTHVITWTKKVFGASVVDKCFRAIPGAVGLRYFTKGISKIPGSRWTGRESKETAKQLLPVIASQPSVKPMFVSLTRSVIDFTYRAHKSQMSDSDLQRLERALGEFHSNKSVLVALGIYKSLNSLNRVKKLHMATHYHGAIREMGTPDGYNTESPEHLHIIYAKKGWRTSSKVRPLPQMTKFVQRYEALRIHRMYIDIFHGCQTLGRTDSRVVYDQADDEDCDNDDPNNEAEAETEGELVQIQSKNLNDAEVPLNPDWSIAIKPTARHLSCDEIMQRYGASDLVLRTNEWLHESVEAGTLPPLQFVTESHTFDVWHKFYLHHRLLYFDPDLPARRDTVRAQPPPPVPEGSLRSIGTGSFDTVLFLTKPKESGIRRYRAGRIQVIFKLPAHLSTVYSHPLVYLELFTSFSGDLNSSHRMHTISQDTHRGVRRTIVMPLIWVVAACHLVPLFSQFDNDFPFDCHDVLSCGKEFFFNHYSSHFMFGLVDHWRMVQDQAKEAEAAERRANEDKERRVRADRGKAARTRLHELKWAKAPITRGRLSARSTSPEKSQTSLELSRKWASGHRRSLALSAPRGEVTQRDLPHIQLPKRTPTPEPEPEHKPAPEDEPEGGLEGGPKIGEIATQAIDPPPKRRGCPPNPTHTH</sequence>
<dbReference type="Pfam" id="PF18759">
    <property type="entry name" value="Plavaka"/>
    <property type="match status" value="1"/>
</dbReference>
<accession>A0A074RIM6</accession>
<dbReference type="InterPro" id="IPR041078">
    <property type="entry name" value="Plavaka"/>
</dbReference>
<feature type="compositionally biased region" description="Polar residues" evidence="1">
    <location>
        <begin position="844"/>
        <end position="857"/>
    </location>
</feature>
<gene>
    <name evidence="2" type="ORF">V565_188010</name>
</gene>
<dbReference type="EMBL" id="AZST01001007">
    <property type="protein sequence ID" value="KEP46644.1"/>
    <property type="molecule type" value="Genomic_DNA"/>
</dbReference>
<feature type="region of interest" description="Disordered" evidence="1">
    <location>
        <begin position="801"/>
        <end position="821"/>
    </location>
</feature>
<dbReference type="OrthoDB" id="3232941at2759"/>
<dbReference type="AlphaFoldDB" id="A0A074RIM6"/>
<keyword evidence="3" id="KW-1185">Reference proteome</keyword>
<feature type="region of interest" description="Disordered" evidence="1">
    <location>
        <begin position="838"/>
        <end position="945"/>
    </location>
</feature>
<comment type="caution">
    <text evidence="2">The sequence shown here is derived from an EMBL/GenBank/DDBJ whole genome shotgun (WGS) entry which is preliminary data.</text>
</comment>
<protein>
    <submittedName>
        <fullName evidence="2">Uncharacterized protein</fullName>
    </submittedName>
</protein>
<evidence type="ECO:0000313" key="2">
    <source>
        <dbReference type="EMBL" id="KEP46644.1"/>
    </source>
</evidence>
<dbReference type="Proteomes" id="UP000027456">
    <property type="component" value="Unassembled WGS sequence"/>
</dbReference>